<dbReference type="InParanoid" id="A0A507AR24"/>
<reference evidence="2 3" key="1">
    <citation type="submission" date="2019-06" db="EMBL/GenBank/DDBJ databases">
        <title>Draft genome sequence of the filamentous fungus Phialemoniopsis curvata isolated from diesel fuel.</title>
        <authorList>
            <person name="Varaljay V.A."/>
            <person name="Lyon W.J."/>
            <person name="Crouch A.L."/>
            <person name="Drake C.E."/>
            <person name="Hollomon J.M."/>
            <person name="Nadeau L.J."/>
            <person name="Nunn H.S."/>
            <person name="Stevenson B.S."/>
            <person name="Bojanowski C.L."/>
            <person name="Crookes-Goodson W.J."/>
        </authorList>
    </citation>
    <scope>NUCLEOTIDE SEQUENCE [LARGE SCALE GENOMIC DNA]</scope>
    <source>
        <strain evidence="2 3">D216</strain>
    </source>
</reference>
<gene>
    <name evidence="1" type="ORF">E0L32_001591</name>
    <name evidence="2" type="ORF">E0L32_001606</name>
</gene>
<keyword evidence="3" id="KW-1185">Reference proteome</keyword>
<dbReference type="Proteomes" id="UP000319257">
    <property type="component" value="Unassembled WGS sequence"/>
</dbReference>
<dbReference type="AlphaFoldDB" id="A0A507AR24"/>
<dbReference type="EMBL" id="SKBQ01000006">
    <property type="protein sequence ID" value="TPX09131.1"/>
    <property type="molecule type" value="Genomic_DNA"/>
</dbReference>
<evidence type="ECO:0000313" key="3">
    <source>
        <dbReference type="Proteomes" id="UP000319257"/>
    </source>
</evidence>
<dbReference type="RefSeq" id="XP_030990842.1">
    <property type="nucleotide sequence ID" value="XM_031135686.1"/>
</dbReference>
<accession>A0A507AR24</accession>
<protein>
    <submittedName>
        <fullName evidence="2">Uncharacterized protein</fullName>
    </submittedName>
</protein>
<organism evidence="2 3">
    <name type="scientific">Thyridium curvatum</name>
    <dbReference type="NCBI Taxonomy" id="1093900"/>
    <lineage>
        <taxon>Eukaryota</taxon>
        <taxon>Fungi</taxon>
        <taxon>Dikarya</taxon>
        <taxon>Ascomycota</taxon>
        <taxon>Pezizomycotina</taxon>
        <taxon>Sordariomycetes</taxon>
        <taxon>Sordariomycetidae</taxon>
        <taxon>Thyridiales</taxon>
        <taxon>Thyridiaceae</taxon>
        <taxon>Thyridium</taxon>
    </lineage>
</organism>
<comment type="caution">
    <text evidence="2">The sequence shown here is derived from an EMBL/GenBank/DDBJ whole genome shotgun (WGS) entry which is preliminary data.</text>
</comment>
<dbReference type="EMBL" id="SKBQ01000006">
    <property type="protein sequence ID" value="TPX09146.1"/>
    <property type="molecule type" value="Genomic_DNA"/>
</dbReference>
<sequence>MCYYYRHVKYHKCSHTDQFKNHAIPTKSRLCCRAIMGEDCETKYKLKYTWMVEDYCPRCKKSLVRKAEKEYWKDNVQFDYCLEFLEPSIHEAIRSEFAAVSKEALKNFSNEGIRKKLRSMLEKLFGLVGKTEIPEGYFLTGTGQD</sequence>
<proteinExistence type="predicted"/>
<evidence type="ECO:0000313" key="1">
    <source>
        <dbReference type="EMBL" id="TPX09131.1"/>
    </source>
</evidence>
<evidence type="ECO:0000313" key="2">
    <source>
        <dbReference type="EMBL" id="TPX09146.1"/>
    </source>
</evidence>
<name>A0A507AR24_9PEZI</name>
<dbReference type="GeneID" id="41969038"/>